<dbReference type="OMA" id="RADECHN"/>
<gene>
    <name evidence="3" type="ORF">AK812_SmicGene43080</name>
</gene>
<keyword evidence="4" id="KW-1185">Reference proteome</keyword>
<feature type="region of interest" description="Disordered" evidence="2">
    <location>
        <begin position="709"/>
        <end position="756"/>
    </location>
</feature>
<keyword evidence="1" id="KW-0175">Coiled coil</keyword>
<feature type="compositionally biased region" description="Basic residues" evidence="2">
    <location>
        <begin position="143"/>
        <end position="157"/>
    </location>
</feature>
<feature type="compositionally biased region" description="Basic and acidic residues" evidence="2">
    <location>
        <begin position="417"/>
        <end position="428"/>
    </location>
</feature>
<evidence type="ECO:0000313" key="4">
    <source>
        <dbReference type="Proteomes" id="UP000186817"/>
    </source>
</evidence>
<dbReference type="AlphaFoldDB" id="A0A1Q9C1X0"/>
<sequence>MSTATLLSEVAGWRARLRSAVIVDVFAFSGQHIRDDDRGVEVQAQTDGDVCGPFQYALSTRAGAEALARLRRDARLASLIPFVRQFYGRESTYIFYDYPGVAGATSSPSKGGKGSKGKVAGKGHPSVKKRVRKRDPDTGKCIRSQKRSHKAQQKRDLRKRLHQLTSQQQELNNTRAAPEQQAQATNAALTVAQSAVSQLTATTQSTTSAEPKRRPLNPKLVKAPESFTGSDSDWERFKFGFTSWIGTVDPEYPDLLKLAAAQTDEINPEEMISVAKGLCTDLFAILVGLCQSGEIPAMAMLVPDRNGFELWRRMHARFEPENKHKPYAWLRALSNPVFPNKESQWQRGLEEWEGEIAKYEREYRKTFDEDLKLAILSEVAPKTLAPQIAMHSAHLTTYKTLREFIVQYLKSKNLWKRGDGKGKDKGKADAGNANATKGPPCAICGPDKGKNHTTEACYFNARSFPKGDGKGKRTSTPGSTNVSAVEGTASDNGELTSTIAALQQQLAALRLTGASSVSASSTSSANVGRKGHTTQGAISQEEQPMLFAVAEAEVAEAVCSTMHGDGGQKYILVDSGATTSCANAKHFPNAEIDASKRKQLWAINGTPIQQQGELAAHTTLSATTADGEDIKIPARFRLDATDITEPVMAFCRILDDADCDMHFYRSSSGKPAHIQTPDNHTIVLPRFGSRFYMPFEDRTSSAARPAFVAAQRHEDDASAAPAEESAPEDGSIDVDLDGQPASPQPRHLPAPAAPTDDERALHNLTHADFAPWCRHCITGAATGAGTAIT</sequence>
<name>A0A1Q9C1X0_SYMMI</name>
<evidence type="ECO:0000256" key="2">
    <source>
        <dbReference type="SAM" id="MobiDB-lite"/>
    </source>
</evidence>
<organism evidence="3 4">
    <name type="scientific">Symbiodinium microadriaticum</name>
    <name type="common">Dinoflagellate</name>
    <name type="synonym">Zooxanthella microadriatica</name>
    <dbReference type="NCBI Taxonomy" id="2951"/>
    <lineage>
        <taxon>Eukaryota</taxon>
        <taxon>Sar</taxon>
        <taxon>Alveolata</taxon>
        <taxon>Dinophyceae</taxon>
        <taxon>Suessiales</taxon>
        <taxon>Symbiodiniaceae</taxon>
        <taxon>Symbiodinium</taxon>
    </lineage>
</organism>
<reference evidence="3 4" key="1">
    <citation type="submission" date="2016-02" db="EMBL/GenBank/DDBJ databases">
        <title>Genome analysis of coral dinoflagellate symbionts highlights evolutionary adaptations to a symbiotic lifestyle.</title>
        <authorList>
            <person name="Aranda M."/>
            <person name="Li Y."/>
            <person name="Liew Y.J."/>
            <person name="Baumgarten S."/>
            <person name="Simakov O."/>
            <person name="Wilson M."/>
            <person name="Piel J."/>
            <person name="Ashoor H."/>
            <person name="Bougouffa S."/>
            <person name="Bajic V.B."/>
            <person name="Ryu T."/>
            <person name="Ravasi T."/>
            <person name="Bayer T."/>
            <person name="Micklem G."/>
            <person name="Kim H."/>
            <person name="Bhak J."/>
            <person name="Lajeunesse T.C."/>
            <person name="Voolstra C.R."/>
        </authorList>
    </citation>
    <scope>NUCLEOTIDE SEQUENCE [LARGE SCALE GENOMIC DNA]</scope>
    <source>
        <strain evidence="3 4">CCMP2467</strain>
    </source>
</reference>
<evidence type="ECO:0000256" key="1">
    <source>
        <dbReference type="SAM" id="Coils"/>
    </source>
</evidence>
<protein>
    <submittedName>
        <fullName evidence="3">Uncharacterized protein</fullName>
    </submittedName>
</protein>
<feature type="compositionally biased region" description="Polar residues" evidence="2">
    <location>
        <begin position="474"/>
        <end position="489"/>
    </location>
</feature>
<feature type="region of interest" description="Disordered" evidence="2">
    <location>
        <begin position="201"/>
        <end position="224"/>
    </location>
</feature>
<comment type="caution">
    <text evidence="3">The sequence shown here is derived from an EMBL/GenBank/DDBJ whole genome shotgun (WGS) entry which is preliminary data.</text>
</comment>
<feature type="compositionally biased region" description="Acidic residues" evidence="2">
    <location>
        <begin position="725"/>
        <end position="736"/>
    </location>
</feature>
<feature type="compositionally biased region" description="Pro residues" evidence="2">
    <location>
        <begin position="742"/>
        <end position="752"/>
    </location>
</feature>
<feature type="region of interest" description="Disordered" evidence="2">
    <location>
        <begin position="417"/>
        <end position="437"/>
    </location>
</feature>
<dbReference type="EMBL" id="LSRX01001886">
    <property type="protein sequence ID" value="OLP76923.1"/>
    <property type="molecule type" value="Genomic_DNA"/>
</dbReference>
<feature type="region of interest" description="Disordered" evidence="2">
    <location>
        <begin position="466"/>
        <end position="489"/>
    </location>
</feature>
<feature type="compositionally biased region" description="Basic residues" evidence="2">
    <location>
        <begin position="113"/>
        <end position="133"/>
    </location>
</feature>
<proteinExistence type="predicted"/>
<feature type="region of interest" description="Disordered" evidence="2">
    <location>
        <begin position="105"/>
        <end position="157"/>
    </location>
</feature>
<dbReference type="OrthoDB" id="428501at2759"/>
<feature type="coiled-coil region" evidence="1">
    <location>
        <begin position="342"/>
        <end position="369"/>
    </location>
</feature>
<accession>A0A1Q9C1X0</accession>
<dbReference type="Proteomes" id="UP000186817">
    <property type="component" value="Unassembled WGS sequence"/>
</dbReference>
<evidence type="ECO:0000313" key="3">
    <source>
        <dbReference type="EMBL" id="OLP76923.1"/>
    </source>
</evidence>